<dbReference type="Proteomes" id="UP000824890">
    <property type="component" value="Unassembled WGS sequence"/>
</dbReference>
<organism evidence="2 3">
    <name type="scientific">Brassica napus</name>
    <name type="common">Rape</name>
    <dbReference type="NCBI Taxonomy" id="3708"/>
    <lineage>
        <taxon>Eukaryota</taxon>
        <taxon>Viridiplantae</taxon>
        <taxon>Streptophyta</taxon>
        <taxon>Embryophyta</taxon>
        <taxon>Tracheophyta</taxon>
        <taxon>Spermatophyta</taxon>
        <taxon>Magnoliopsida</taxon>
        <taxon>eudicotyledons</taxon>
        <taxon>Gunneridae</taxon>
        <taxon>Pentapetalae</taxon>
        <taxon>rosids</taxon>
        <taxon>malvids</taxon>
        <taxon>Brassicales</taxon>
        <taxon>Brassicaceae</taxon>
        <taxon>Brassiceae</taxon>
        <taxon>Brassica</taxon>
    </lineage>
</organism>
<feature type="compositionally biased region" description="Basic and acidic residues" evidence="1">
    <location>
        <begin position="66"/>
        <end position="79"/>
    </location>
</feature>
<dbReference type="EMBL" id="JAGKQM010000012">
    <property type="protein sequence ID" value="KAH0896864.1"/>
    <property type="molecule type" value="Genomic_DNA"/>
</dbReference>
<feature type="compositionally biased region" description="Low complexity" evidence="1">
    <location>
        <begin position="182"/>
        <end position="191"/>
    </location>
</feature>
<comment type="caution">
    <text evidence="2">The sequence shown here is derived from an EMBL/GenBank/DDBJ whole genome shotgun (WGS) entry which is preliminary data.</text>
</comment>
<evidence type="ECO:0000313" key="2">
    <source>
        <dbReference type="EMBL" id="KAH0896864.1"/>
    </source>
</evidence>
<feature type="compositionally biased region" description="Basic and acidic residues" evidence="1">
    <location>
        <begin position="142"/>
        <end position="153"/>
    </location>
</feature>
<gene>
    <name evidence="2" type="ORF">HID58_046432</name>
</gene>
<evidence type="ECO:0000313" key="3">
    <source>
        <dbReference type="Proteomes" id="UP000824890"/>
    </source>
</evidence>
<evidence type="ECO:0000256" key="1">
    <source>
        <dbReference type="SAM" id="MobiDB-lite"/>
    </source>
</evidence>
<proteinExistence type="predicted"/>
<reference evidence="2 3" key="1">
    <citation type="submission" date="2021-05" db="EMBL/GenBank/DDBJ databases">
        <title>Genome Assembly of Synthetic Allotetraploid Brassica napus Reveals Homoeologous Exchanges between Subgenomes.</title>
        <authorList>
            <person name="Davis J.T."/>
        </authorList>
    </citation>
    <scope>NUCLEOTIDE SEQUENCE [LARGE SCALE GENOMIC DNA]</scope>
    <source>
        <strain evidence="3">cv. Da-Ae</strain>
        <tissue evidence="2">Seedling</tissue>
    </source>
</reference>
<keyword evidence="3" id="KW-1185">Reference proteome</keyword>
<feature type="compositionally biased region" description="Basic and acidic residues" evidence="1">
    <location>
        <begin position="8"/>
        <end position="43"/>
    </location>
</feature>
<name>A0ABQ8AWJ4_BRANA</name>
<protein>
    <submittedName>
        <fullName evidence="2">Uncharacterized protein</fullName>
    </submittedName>
</protein>
<sequence length="191" mass="21076">MISAQKAAKREKANREQAEKVNNKTLAREWNKDFNRRQQENKHGPFVVPDRKKKRTKPANWGQKPKPNEEAEPVKEEKAPQVIPVVTKEKAPSVADTVVMKSPAKENTPQVIPVATEEEKAPPVADPLEESPAEENAPVATMEEKVSVVKKEEAEEEAPVATKKKEVEEEAPAVATKEEEAPAATSTSTVT</sequence>
<accession>A0ABQ8AWJ4</accession>
<feature type="region of interest" description="Disordered" evidence="1">
    <location>
        <begin position="1"/>
        <end position="191"/>
    </location>
</feature>